<reference evidence="12 13" key="1">
    <citation type="submission" date="2018-05" db="EMBL/GenBank/DDBJ databases">
        <title>Salinimonas sp. HMF8227 Genome sequencing and assembly.</title>
        <authorList>
            <person name="Kang H."/>
            <person name="Kang J."/>
            <person name="Cha I."/>
            <person name="Kim H."/>
            <person name="Joh K."/>
        </authorList>
    </citation>
    <scope>NUCLEOTIDE SEQUENCE [LARGE SCALE GENOMIC DNA]</scope>
    <source>
        <strain evidence="12 13">HMF8227</strain>
    </source>
</reference>
<evidence type="ECO:0000256" key="2">
    <source>
        <dbReference type="ARBA" id="ARBA00004496"/>
    </source>
</evidence>
<feature type="domain" description="PPIase FKBP-type" evidence="11">
    <location>
        <begin position="6"/>
        <end position="91"/>
    </location>
</feature>
<dbReference type="PANTHER" id="PTHR47861">
    <property type="entry name" value="FKBP-TYPE PEPTIDYL-PROLYL CIS-TRANS ISOMERASE SLYD"/>
    <property type="match status" value="1"/>
</dbReference>
<dbReference type="KEGG" id="salh:HMF8227_01994"/>
<dbReference type="EMBL" id="CP029347">
    <property type="protein sequence ID" value="AWL12464.1"/>
    <property type="molecule type" value="Genomic_DNA"/>
</dbReference>
<evidence type="ECO:0000256" key="10">
    <source>
        <dbReference type="RuleBase" id="RU003915"/>
    </source>
</evidence>
<comment type="catalytic activity">
    <reaction evidence="1 9 10">
        <text>[protein]-peptidylproline (omega=180) = [protein]-peptidylproline (omega=0)</text>
        <dbReference type="Rhea" id="RHEA:16237"/>
        <dbReference type="Rhea" id="RHEA-COMP:10747"/>
        <dbReference type="Rhea" id="RHEA-COMP:10748"/>
        <dbReference type="ChEBI" id="CHEBI:83833"/>
        <dbReference type="ChEBI" id="CHEBI:83834"/>
        <dbReference type="EC" id="5.2.1.8"/>
    </reaction>
</comment>
<comment type="function">
    <text evidence="8">Also involved in hydrogenase metallocenter assembly, probably by participating in the nickel insertion step. This function in hydrogenase biosynthesis requires chaperone activity and the presence of the metal-binding domain, but not PPIase activity.</text>
</comment>
<dbReference type="EC" id="5.2.1.8" evidence="10"/>
<dbReference type="Gene3D" id="3.10.50.40">
    <property type="match status" value="1"/>
</dbReference>
<dbReference type="PANTHER" id="PTHR47861:SF3">
    <property type="entry name" value="FKBP-TYPE PEPTIDYL-PROLYL CIS-TRANS ISOMERASE SLYD"/>
    <property type="match status" value="1"/>
</dbReference>
<keyword evidence="4" id="KW-0963">Cytoplasm</keyword>
<name>A0A2S2E497_9ALTE</name>
<evidence type="ECO:0000256" key="5">
    <source>
        <dbReference type="ARBA" id="ARBA00023110"/>
    </source>
</evidence>
<evidence type="ECO:0000256" key="8">
    <source>
        <dbReference type="ARBA" id="ARBA00037071"/>
    </source>
</evidence>
<protein>
    <recommendedName>
        <fullName evidence="10">Peptidyl-prolyl cis-trans isomerase</fullName>
        <ecNumber evidence="10">5.2.1.8</ecNumber>
    </recommendedName>
</protein>
<dbReference type="SUPFAM" id="SSF54534">
    <property type="entry name" value="FKBP-like"/>
    <property type="match status" value="1"/>
</dbReference>
<proteinExistence type="inferred from homology"/>
<keyword evidence="7 9" id="KW-0413">Isomerase</keyword>
<keyword evidence="13" id="KW-1185">Reference proteome</keyword>
<accession>A0A2S2E497</accession>
<keyword evidence="6" id="KW-0143">Chaperone</keyword>
<evidence type="ECO:0000256" key="3">
    <source>
        <dbReference type="ARBA" id="ARBA00006577"/>
    </source>
</evidence>
<evidence type="ECO:0000256" key="4">
    <source>
        <dbReference type="ARBA" id="ARBA00022490"/>
    </source>
</evidence>
<dbReference type="AlphaFoldDB" id="A0A2S2E497"/>
<dbReference type="RefSeq" id="WP_109340036.1">
    <property type="nucleotide sequence ID" value="NZ_CP029347.1"/>
</dbReference>
<evidence type="ECO:0000259" key="11">
    <source>
        <dbReference type="PROSITE" id="PS50059"/>
    </source>
</evidence>
<evidence type="ECO:0000256" key="1">
    <source>
        <dbReference type="ARBA" id="ARBA00000971"/>
    </source>
</evidence>
<gene>
    <name evidence="12" type="primary">slpA</name>
    <name evidence="12" type="ORF">HMF8227_01994</name>
</gene>
<evidence type="ECO:0000256" key="9">
    <source>
        <dbReference type="PROSITE-ProRule" id="PRU00277"/>
    </source>
</evidence>
<organism evidence="12 13">
    <name type="scientific">Saliniradius amylolyticus</name>
    <dbReference type="NCBI Taxonomy" id="2183582"/>
    <lineage>
        <taxon>Bacteria</taxon>
        <taxon>Pseudomonadati</taxon>
        <taxon>Pseudomonadota</taxon>
        <taxon>Gammaproteobacteria</taxon>
        <taxon>Alteromonadales</taxon>
        <taxon>Alteromonadaceae</taxon>
        <taxon>Saliniradius</taxon>
    </lineage>
</organism>
<dbReference type="GO" id="GO:0005737">
    <property type="term" value="C:cytoplasm"/>
    <property type="evidence" value="ECO:0007669"/>
    <property type="project" value="UniProtKB-SubCell"/>
</dbReference>
<comment type="subcellular location">
    <subcellularLocation>
        <location evidence="2">Cytoplasm</location>
    </subcellularLocation>
</comment>
<dbReference type="GO" id="GO:0042026">
    <property type="term" value="P:protein refolding"/>
    <property type="evidence" value="ECO:0007669"/>
    <property type="project" value="UniProtKB-ARBA"/>
</dbReference>
<dbReference type="GO" id="GO:0003755">
    <property type="term" value="F:peptidyl-prolyl cis-trans isomerase activity"/>
    <property type="evidence" value="ECO:0007669"/>
    <property type="project" value="UniProtKB-UniRule"/>
</dbReference>
<evidence type="ECO:0000256" key="7">
    <source>
        <dbReference type="ARBA" id="ARBA00023235"/>
    </source>
</evidence>
<sequence length="161" mass="17638">MKIEPNTVVTMHYTVSTDEGVEIDSSRNAEPMTFIHGQNFLIKGLEEELEGKAAGDTFETKVEPEKAYGERHDQLMQAVPKSMFEGMDVEVGMQFRATTDAGDQSVTVVDVADDEVVVDGNHPLAGITLNFDVEVVDVREATAEELEHGHVHGEGGCDHDH</sequence>
<dbReference type="Proteomes" id="UP000245728">
    <property type="component" value="Chromosome"/>
</dbReference>
<evidence type="ECO:0000313" key="12">
    <source>
        <dbReference type="EMBL" id="AWL12464.1"/>
    </source>
</evidence>
<dbReference type="InterPro" id="IPR046357">
    <property type="entry name" value="PPIase_dom_sf"/>
</dbReference>
<dbReference type="PROSITE" id="PS50059">
    <property type="entry name" value="FKBP_PPIASE"/>
    <property type="match status" value="1"/>
</dbReference>
<dbReference type="OrthoDB" id="9808891at2"/>
<comment type="similarity">
    <text evidence="3 10">Belongs to the FKBP-type PPIase family.</text>
</comment>
<dbReference type="Pfam" id="PF00254">
    <property type="entry name" value="FKBP_C"/>
    <property type="match status" value="1"/>
</dbReference>
<keyword evidence="5 9" id="KW-0697">Rotamase</keyword>
<evidence type="ECO:0000313" key="13">
    <source>
        <dbReference type="Proteomes" id="UP000245728"/>
    </source>
</evidence>
<dbReference type="InterPro" id="IPR001179">
    <property type="entry name" value="PPIase_FKBP_dom"/>
</dbReference>
<evidence type="ECO:0000256" key="6">
    <source>
        <dbReference type="ARBA" id="ARBA00023186"/>
    </source>
</evidence>